<keyword evidence="1" id="KW-0479">Metal-binding</keyword>
<evidence type="ECO:0000256" key="5">
    <source>
        <dbReference type="PROSITE-ProRule" id="PRU00742"/>
    </source>
</evidence>
<dbReference type="CDD" id="cd09990">
    <property type="entry name" value="Agmatinase-like"/>
    <property type="match status" value="1"/>
</dbReference>
<dbReference type="PANTHER" id="PTHR11358">
    <property type="entry name" value="ARGINASE/AGMATINASE"/>
    <property type="match status" value="1"/>
</dbReference>
<proteinExistence type="inferred from homology"/>
<gene>
    <name evidence="6" type="ORF">H9650_19870</name>
</gene>
<comment type="similarity">
    <text evidence="5">Belongs to the arginase family.</text>
</comment>
<name>A0ABR8RFG8_9BACI</name>
<evidence type="ECO:0000313" key="6">
    <source>
        <dbReference type="EMBL" id="MBD7946362.1"/>
    </source>
</evidence>
<evidence type="ECO:0000313" key="7">
    <source>
        <dbReference type="Proteomes" id="UP000640786"/>
    </source>
</evidence>
<dbReference type="PANTHER" id="PTHR11358:SF35">
    <property type="entry name" value="FORMIMIDOYLGLUTAMASE"/>
    <property type="match status" value="1"/>
</dbReference>
<dbReference type="Gene3D" id="3.40.800.10">
    <property type="entry name" value="Ureohydrolase domain"/>
    <property type="match status" value="1"/>
</dbReference>
<dbReference type="SUPFAM" id="SSF52768">
    <property type="entry name" value="Arginase/deacetylase"/>
    <property type="match status" value="1"/>
</dbReference>
<evidence type="ECO:0000256" key="4">
    <source>
        <dbReference type="ARBA" id="ARBA00023211"/>
    </source>
</evidence>
<comment type="caution">
    <text evidence="6">The sequence shown here is derived from an EMBL/GenBank/DDBJ whole genome shotgun (WGS) entry which is preliminary data.</text>
</comment>
<dbReference type="PRINTS" id="PR00116">
    <property type="entry name" value="ARGINASE"/>
</dbReference>
<dbReference type="EMBL" id="JACSQO010000018">
    <property type="protein sequence ID" value="MBD7946362.1"/>
    <property type="molecule type" value="Genomic_DNA"/>
</dbReference>
<evidence type="ECO:0000256" key="2">
    <source>
        <dbReference type="ARBA" id="ARBA00022801"/>
    </source>
</evidence>
<reference evidence="6 7" key="1">
    <citation type="submission" date="2020-08" db="EMBL/GenBank/DDBJ databases">
        <title>A Genomic Blueprint of the Chicken Gut Microbiome.</title>
        <authorList>
            <person name="Gilroy R."/>
            <person name="Ravi A."/>
            <person name="Getino M."/>
            <person name="Pursley I."/>
            <person name="Horton D.L."/>
            <person name="Alikhan N.-F."/>
            <person name="Baker D."/>
            <person name="Gharbi K."/>
            <person name="Hall N."/>
            <person name="Watson M."/>
            <person name="Adriaenssens E.M."/>
            <person name="Foster-Nyarko E."/>
            <person name="Jarju S."/>
            <person name="Secka A."/>
            <person name="Antonio M."/>
            <person name="Oren A."/>
            <person name="Chaudhuri R."/>
            <person name="La Ragione R.M."/>
            <person name="Hildebrand F."/>
            <person name="Pallen M.J."/>
        </authorList>
    </citation>
    <scope>NUCLEOTIDE SEQUENCE [LARGE SCALE GENOMIC DNA]</scope>
    <source>
        <strain evidence="6 7">Sa2BUA9</strain>
    </source>
</reference>
<evidence type="ECO:0000256" key="1">
    <source>
        <dbReference type="ARBA" id="ARBA00022723"/>
    </source>
</evidence>
<accession>A0ABR8RFG8</accession>
<dbReference type="PROSITE" id="PS51409">
    <property type="entry name" value="ARGINASE_2"/>
    <property type="match status" value="1"/>
</dbReference>
<keyword evidence="3" id="KW-0369">Histidine metabolism</keyword>
<dbReference type="Pfam" id="PF00491">
    <property type="entry name" value="Arginase"/>
    <property type="match status" value="1"/>
</dbReference>
<keyword evidence="7" id="KW-1185">Reference proteome</keyword>
<dbReference type="InterPro" id="IPR023696">
    <property type="entry name" value="Ureohydrolase_dom_sf"/>
</dbReference>
<keyword evidence="4" id="KW-0464">Manganese</keyword>
<dbReference type="Proteomes" id="UP000640786">
    <property type="component" value="Unassembled WGS sequence"/>
</dbReference>
<dbReference type="RefSeq" id="WP_151112576.1">
    <property type="nucleotide sequence ID" value="NZ_JACSQO010000018.1"/>
</dbReference>
<protein>
    <submittedName>
        <fullName evidence="6">Agmatinase family protein</fullName>
    </submittedName>
</protein>
<keyword evidence="2" id="KW-0378">Hydrolase</keyword>
<dbReference type="PIRSF" id="PIRSF036979">
    <property type="entry name" value="Arginase"/>
    <property type="match status" value="1"/>
</dbReference>
<organism evidence="6 7">
    <name type="scientific">Psychrobacillus faecigallinarum</name>
    <dbReference type="NCBI Taxonomy" id="2762235"/>
    <lineage>
        <taxon>Bacteria</taxon>
        <taxon>Bacillati</taxon>
        <taxon>Bacillota</taxon>
        <taxon>Bacilli</taxon>
        <taxon>Bacillales</taxon>
        <taxon>Bacillaceae</taxon>
        <taxon>Psychrobacillus</taxon>
    </lineage>
</organism>
<evidence type="ECO:0000256" key="3">
    <source>
        <dbReference type="ARBA" id="ARBA00022808"/>
    </source>
</evidence>
<dbReference type="InterPro" id="IPR006035">
    <property type="entry name" value="Ureohydrolase"/>
</dbReference>
<sequence length="332" mass="37547">MDYKKAPIEPAPFNWQRIEHQDMKVKDWIVPQWRSEKKDWEVVLLGAPLSRSSISVSGASEFPNAFRQSWEKFSTYYIDEGIDIRELKVADIGNVKMHFTDILRSHQHIEDAMENVAGEYPNALKVTIGGDHSVTAATIRGLKKVMPEKKIGILQLDTHLDLRSTDEHGPTNGTPIRQLIEGRVIEGKHVYNIGLHGFYNAPSLIEAANDYEVHRIRLKELRQKGIEQTIQDVLSVLMEQVDFIYVTVDMDVLDIAYAPGVPASTPGGMRSDELFDILYEVGKCEGIGAIDFVCIDPTKDNLVQATVKTTTYAFLTFLASFYQHQVKKREAL</sequence>